<reference evidence="2" key="1">
    <citation type="submission" date="2020-12" db="EMBL/GenBank/DDBJ databases">
        <title>Genomic characterization of non-nitrogen-fixing Frankia strains.</title>
        <authorList>
            <person name="Carlos-Shanley C."/>
            <person name="Guerra T."/>
            <person name="Hahn D."/>
        </authorList>
    </citation>
    <scope>NUCLEOTIDE SEQUENCE</scope>
    <source>
        <strain evidence="2">CN6</strain>
    </source>
</reference>
<name>A0A937RKA8_9ACTN</name>
<dbReference type="RefSeq" id="WP_203010255.1">
    <property type="nucleotide sequence ID" value="NZ_JADWYU010000137.1"/>
</dbReference>
<feature type="transmembrane region" description="Helical" evidence="1">
    <location>
        <begin position="74"/>
        <end position="97"/>
    </location>
</feature>
<feature type="transmembrane region" description="Helical" evidence="1">
    <location>
        <begin position="280"/>
        <end position="303"/>
    </location>
</feature>
<feature type="transmembrane region" description="Helical" evidence="1">
    <location>
        <begin position="103"/>
        <end position="124"/>
    </location>
</feature>
<accession>A0A937RKA8</accession>
<feature type="transmembrane region" description="Helical" evidence="1">
    <location>
        <begin position="218"/>
        <end position="239"/>
    </location>
</feature>
<protein>
    <recommendedName>
        <fullName evidence="4">Cytochrome c biogenesis protein CcdA</fullName>
    </recommendedName>
</protein>
<feature type="transmembrane region" description="Helical" evidence="1">
    <location>
        <begin position="6"/>
        <end position="35"/>
    </location>
</feature>
<feature type="transmembrane region" description="Helical" evidence="1">
    <location>
        <begin position="179"/>
        <end position="206"/>
    </location>
</feature>
<evidence type="ECO:0000313" key="3">
    <source>
        <dbReference type="Proteomes" id="UP000604475"/>
    </source>
</evidence>
<dbReference type="EMBL" id="JAEACQ010000197">
    <property type="protein sequence ID" value="MBL7628899.1"/>
    <property type="molecule type" value="Genomic_DNA"/>
</dbReference>
<feature type="transmembrane region" description="Helical" evidence="1">
    <location>
        <begin position="144"/>
        <end position="167"/>
    </location>
</feature>
<dbReference type="InterPro" id="IPR051790">
    <property type="entry name" value="Cytochrome_c-biogenesis_DsbD"/>
</dbReference>
<evidence type="ECO:0000313" key="2">
    <source>
        <dbReference type="EMBL" id="MBL7628899.1"/>
    </source>
</evidence>
<sequence length="314" mass="30883">MAGTPYALALTAGMVAAVNPCGFALLPGYVSLVVVDRPRSAGDRAGHAGAGHPGEDDAAGVGGRWRAPLRAVGMTAAMTGGFVTVFGLFGLLVTPLALSVGRWLPWVTIVVGAGLIGLGGAMAAGREVTAPLPKPRAARVDGTIASTALYGASYALASLSCAAGPFLAVTTSAFSSASLLAGIGVFGAYAAGMGLVVGVVTALAAFARDGALRRLRRAQAYAGRAGGALLVAAGCYVTYYGVYEIRVRGGAGAADPVVDAAVRLQGALADGVRAAGAGGLLAALAAILVLAALVAAAATTRLAGPARARRRRGE</sequence>
<evidence type="ECO:0008006" key="4">
    <source>
        <dbReference type="Google" id="ProtNLM"/>
    </source>
</evidence>
<evidence type="ECO:0000256" key="1">
    <source>
        <dbReference type="SAM" id="Phobius"/>
    </source>
</evidence>
<keyword evidence="1" id="KW-1133">Transmembrane helix</keyword>
<gene>
    <name evidence="2" type="ORF">I7412_17395</name>
</gene>
<dbReference type="Proteomes" id="UP000604475">
    <property type="component" value="Unassembled WGS sequence"/>
</dbReference>
<dbReference type="PANTHER" id="PTHR31272">
    <property type="entry name" value="CYTOCHROME C-TYPE BIOGENESIS PROTEIN HI_1454-RELATED"/>
    <property type="match status" value="1"/>
</dbReference>
<comment type="caution">
    <text evidence="2">The sequence shown here is derived from an EMBL/GenBank/DDBJ whole genome shotgun (WGS) entry which is preliminary data.</text>
</comment>
<keyword evidence="1" id="KW-0472">Membrane</keyword>
<keyword evidence="3" id="KW-1185">Reference proteome</keyword>
<dbReference type="AlphaFoldDB" id="A0A937RKA8"/>
<keyword evidence="1" id="KW-0812">Transmembrane</keyword>
<dbReference type="PANTHER" id="PTHR31272:SF4">
    <property type="entry name" value="CYTOCHROME C-TYPE BIOGENESIS PROTEIN HI_1454-RELATED"/>
    <property type="match status" value="1"/>
</dbReference>
<organism evidence="2 3">
    <name type="scientific">Frankia nepalensis</name>
    <dbReference type="NCBI Taxonomy" id="1836974"/>
    <lineage>
        <taxon>Bacteria</taxon>
        <taxon>Bacillati</taxon>
        <taxon>Actinomycetota</taxon>
        <taxon>Actinomycetes</taxon>
        <taxon>Frankiales</taxon>
        <taxon>Frankiaceae</taxon>
        <taxon>Frankia</taxon>
    </lineage>
</organism>
<proteinExistence type="predicted"/>